<dbReference type="eggNOG" id="COG4447">
    <property type="taxonomic scope" value="Bacteria"/>
</dbReference>
<reference evidence="3" key="1">
    <citation type="submission" date="2012-06" db="EMBL/GenBank/DDBJ databases">
        <title>The complete genome of Flexibacter litoralis DSM 6794.</title>
        <authorList>
            <person name="Lucas S."/>
            <person name="Copeland A."/>
            <person name="Lapidus A."/>
            <person name="Glavina del Rio T."/>
            <person name="Dalin E."/>
            <person name="Tice H."/>
            <person name="Bruce D."/>
            <person name="Goodwin L."/>
            <person name="Pitluck S."/>
            <person name="Peters L."/>
            <person name="Ovchinnikova G."/>
            <person name="Lu M."/>
            <person name="Kyrpides N."/>
            <person name="Mavromatis K."/>
            <person name="Ivanova N."/>
            <person name="Brettin T."/>
            <person name="Detter J.C."/>
            <person name="Han C."/>
            <person name="Larimer F."/>
            <person name="Land M."/>
            <person name="Hauser L."/>
            <person name="Markowitz V."/>
            <person name="Cheng J.-F."/>
            <person name="Hugenholtz P."/>
            <person name="Woyke T."/>
            <person name="Wu D."/>
            <person name="Spring S."/>
            <person name="Lang E."/>
            <person name="Kopitz M."/>
            <person name="Brambilla E."/>
            <person name="Klenk H.-P."/>
            <person name="Eisen J.A."/>
        </authorList>
    </citation>
    <scope>NUCLEOTIDE SEQUENCE [LARGE SCALE GENOMIC DNA]</scope>
    <source>
        <strain evidence="3">ATCC 23117 / DSM 6794 / NBRC 15988 / NCIMB 1366 / Sio-4</strain>
    </source>
</reference>
<dbReference type="InterPro" id="IPR015943">
    <property type="entry name" value="WD40/YVTN_repeat-like_dom_sf"/>
</dbReference>
<proteinExistence type="predicted"/>
<gene>
    <name evidence="2" type="ordered locus">Fleli_3984</name>
</gene>
<keyword evidence="3" id="KW-1185">Reference proteome</keyword>
<dbReference type="CDD" id="cd15482">
    <property type="entry name" value="Sialidase_non-viral"/>
    <property type="match status" value="1"/>
</dbReference>
<dbReference type="Gene3D" id="2.60.40.2030">
    <property type="match status" value="1"/>
</dbReference>
<evidence type="ECO:0000313" key="3">
    <source>
        <dbReference type="Proteomes" id="UP000006054"/>
    </source>
</evidence>
<dbReference type="GO" id="GO:0010411">
    <property type="term" value="P:xyloglucan metabolic process"/>
    <property type="evidence" value="ECO:0007669"/>
    <property type="project" value="TreeGrafter"/>
</dbReference>
<feature type="domain" description="Secretion system C-terminal sorting" evidence="1">
    <location>
        <begin position="1133"/>
        <end position="1204"/>
    </location>
</feature>
<sequence length="1207" mass="130091" precursor="true">MNKKYLLVGATALGLSAGIFGYSQLDTNCSVDLSENQDREISAEEWSKHLAEQKAAKHNKKGYFKTMEASGYFKYMNDIRTKAGEKHPSYKAGHAQLELEKALSNTRTARTEAFTFDERGPGNVAGRTRSILVDVRDTSNNTWFVGTAGGGIWKTTDGGTTWEDKSGGMSHLGISSLAQCESSPTTMYATTGETPFSGNGINGGGVFKSTDGGDSWSRLDSTIPRTTDFLHATRVIVSPTDPNLVLVTSSHNPYLSSGIDPDDKRESYILRSTDGGDNWTITYSNPVLLQQIIAEPGNFNNMYATGSVFGSPQMVRSTDAGLTWQTTKMTSIAAVESSGNTVGRSELAISPTNPAVIYASVDMAGISRLLVSSDRGISWKIIEENGRQKNNDYLGGQGGYDNAITVSSTDENTVYWGGVDLWKTTIDPASTRTGPRQFLGADLENMDFLTFTNVEGFTLLGGQLEVNTPAEAVTVEIRFGSGKSQKAHRFVAGGGGVGAGIAANQYIYQDYVDVPFEVWDTENNQQLMFSFRDQNADGEFTWTERDDDNDPDLLNTREYMFVHSVPYDDATPSSLIAKPAGHEVKQIYFVWPYLTEGETFDPNATSTIRFNYGGATYQNSTITRVSDAYGNAGNNLNELHPDHHMLTYAGSRLISVNDGGIAYSDDNGTAWTEVDNLSTNDIVTSQYYKVDRHPTENRYVGGMQDNGSWVSPIDPTFSSDHTEASGGDGMEAVWHATNPDLVLTTSQYNTVYRSTNGGTSFARSNNGITDTSDDGTAPFVTRLGYSVLEPETVFAVGNNGVYKSTDFGQRWNRKSITNDLWLFSSSTTSVYPSLADPNIVWAGGGMAEDRTMFLSQDGGETFTALPNPIDIGVMSGFATDPENPNTAYMLFGQGGVGKVWRTTDLGQTWREISGFGLGTTSRTGFPDVVPFSMVVWGDTLFVGTEIGLFASYDDGAAWEIVPEFPAVAVQSLVVKEEDGQLVIGTFGRGVWSSDMGITYNRDDETPTDGSLTVSAISGSTKEDGTTATFTVALPTAPTADVTVTVASGDATEGTVAPATLTFTSANFATAQTVTVTGVADAEDDGDITYNVNLTTASADAAYDDKTGSVSVTNVDVPLVSGIFSPTDAINLKVYPNPTQDVVRFELPKVTGNYEVRVYTITGKEVLSTSNHGGGNMELNIQKFVGGTYILKATSGDKVYVQKVVLQK</sequence>
<accession>I4AQQ1</accession>
<dbReference type="EMBL" id="CP003345">
    <property type="protein sequence ID" value="AFM06286.1"/>
    <property type="molecule type" value="Genomic_DNA"/>
</dbReference>
<dbReference type="AlphaFoldDB" id="I4AQQ1"/>
<evidence type="ECO:0000259" key="1">
    <source>
        <dbReference type="Pfam" id="PF18962"/>
    </source>
</evidence>
<dbReference type="PANTHER" id="PTHR43739">
    <property type="entry name" value="XYLOGLUCANASE (EUROFUNG)"/>
    <property type="match status" value="1"/>
</dbReference>
<dbReference type="InterPro" id="IPR038081">
    <property type="entry name" value="CalX-like_sf"/>
</dbReference>
<dbReference type="NCBIfam" id="TIGR04183">
    <property type="entry name" value="Por_Secre_tail"/>
    <property type="match status" value="1"/>
</dbReference>
<dbReference type="PATRIC" id="fig|880071.3.peg.3984"/>
<protein>
    <submittedName>
        <fullName evidence="2">BNR/Asp-box repeat protein</fullName>
    </submittedName>
</protein>
<name>I4AQQ1_BERLS</name>
<dbReference type="PANTHER" id="PTHR43739:SF5">
    <property type="entry name" value="EXO-ALPHA-SIALIDASE"/>
    <property type="match status" value="1"/>
</dbReference>
<dbReference type="KEGG" id="fli:Fleli_3984"/>
<dbReference type="SUPFAM" id="SSF110296">
    <property type="entry name" value="Oligoxyloglucan reducing end-specific cellobiohydrolase"/>
    <property type="match status" value="3"/>
</dbReference>
<organism evidence="2 3">
    <name type="scientific">Bernardetia litoralis (strain ATCC 23117 / DSM 6794 / NBRC 15988 / NCIMB 1366 / Fx l1 / Sio-4)</name>
    <name type="common">Flexibacter litoralis</name>
    <dbReference type="NCBI Taxonomy" id="880071"/>
    <lineage>
        <taxon>Bacteria</taxon>
        <taxon>Pseudomonadati</taxon>
        <taxon>Bacteroidota</taxon>
        <taxon>Cytophagia</taxon>
        <taxon>Cytophagales</taxon>
        <taxon>Bernardetiaceae</taxon>
        <taxon>Bernardetia</taxon>
    </lineage>
</organism>
<evidence type="ECO:0000313" key="2">
    <source>
        <dbReference type="EMBL" id="AFM06286.1"/>
    </source>
</evidence>
<dbReference type="HOGENOM" id="CLU_266355_0_0_10"/>
<dbReference type="STRING" id="880071.Fleli_3984"/>
<dbReference type="InterPro" id="IPR052025">
    <property type="entry name" value="Xyloglucanase_GH74"/>
</dbReference>
<dbReference type="InterPro" id="IPR026444">
    <property type="entry name" value="Secre_tail"/>
</dbReference>
<dbReference type="Gene3D" id="2.130.10.10">
    <property type="entry name" value="YVTN repeat-like/Quinoprotein amine dehydrogenase"/>
    <property type="match status" value="4"/>
</dbReference>
<dbReference type="Proteomes" id="UP000006054">
    <property type="component" value="Chromosome"/>
</dbReference>
<dbReference type="Pfam" id="PF18962">
    <property type="entry name" value="Por_Secre_tail"/>
    <property type="match status" value="1"/>
</dbReference>